<accession>A0AAE0FPK5</accession>
<feature type="compositionally biased region" description="Low complexity" evidence="1">
    <location>
        <begin position="116"/>
        <end position="127"/>
    </location>
</feature>
<evidence type="ECO:0000256" key="1">
    <source>
        <dbReference type="SAM" id="MobiDB-lite"/>
    </source>
</evidence>
<gene>
    <name evidence="2" type="ORF">CYMTET_28318</name>
</gene>
<protein>
    <submittedName>
        <fullName evidence="2">Uncharacterized protein</fullName>
    </submittedName>
</protein>
<reference evidence="2 3" key="1">
    <citation type="journal article" date="2015" name="Genome Biol. Evol.">
        <title>Comparative Genomics of a Bacterivorous Green Alga Reveals Evolutionary Causalities and Consequences of Phago-Mixotrophic Mode of Nutrition.</title>
        <authorList>
            <person name="Burns J.A."/>
            <person name="Paasch A."/>
            <person name="Narechania A."/>
            <person name="Kim E."/>
        </authorList>
    </citation>
    <scope>NUCLEOTIDE SEQUENCE [LARGE SCALE GENOMIC DNA]</scope>
    <source>
        <strain evidence="2 3">PLY_AMNH</strain>
    </source>
</reference>
<feature type="compositionally biased region" description="Gly residues" evidence="1">
    <location>
        <begin position="9"/>
        <end position="24"/>
    </location>
</feature>
<proteinExistence type="predicted"/>
<comment type="caution">
    <text evidence="2">The sequence shown here is derived from an EMBL/GenBank/DDBJ whole genome shotgun (WGS) entry which is preliminary data.</text>
</comment>
<dbReference type="PROSITE" id="PS51257">
    <property type="entry name" value="PROKAR_LIPOPROTEIN"/>
    <property type="match status" value="1"/>
</dbReference>
<sequence length="137" mass="13772">MRLGSAVPAGGGGQSLPVGGGGCGSQSVAGPDGWAGHLFGAALEAAGRHAESGSNGIGASRKVRQGASKARGKMSPPQMAPAASKVGRLGRRGEPSSDGPRSEQGRETREASAHQVAVEMAEAVMVEGDWVESERRL</sequence>
<dbReference type="AlphaFoldDB" id="A0AAE0FPK5"/>
<dbReference type="EMBL" id="LGRX02015914">
    <property type="protein sequence ID" value="KAK3262851.1"/>
    <property type="molecule type" value="Genomic_DNA"/>
</dbReference>
<feature type="compositionally biased region" description="Basic and acidic residues" evidence="1">
    <location>
        <begin position="91"/>
        <end position="112"/>
    </location>
</feature>
<evidence type="ECO:0000313" key="3">
    <source>
        <dbReference type="Proteomes" id="UP001190700"/>
    </source>
</evidence>
<feature type="region of interest" description="Disordered" evidence="1">
    <location>
        <begin position="1"/>
        <end position="137"/>
    </location>
</feature>
<organism evidence="2 3">
    <name type="scientific">Cymbomonas tetramitiformis</name>
    <dbReference type="NCBI Taxonomy" id="36881"/>
    <lineage>
        <taxon>Eukaryota</taxon>
        <taxon>Viridiplantae</taxon>
        <taxon>Chlorophyta</taxon>
        <taxon>Pyramimonadophyceae</taxon>
        <taxon>Pyramimonadales</taxon>
        <taxon>Pyramimonadaceae</taxon>
        <taxon>Cymbomonas</taxon>
    </lineage>
</organism>
<dbReference type="Proteomes" id="UP001190700">
    <property type="component" value="Unassembled WGS sequence"/>
</dbReference>
<name>A0AAE0FPK5_9CHLO</name>
<keyword evidence="3" id="KW-1185">Reference proteome</keyword>
<evidence type="ECO:0000313" key="2">
    <source>
        <dbReference type="EMBL" id="KAK3262851.1"/>
    </source>
</evidence>